<proteinExistence type="predicted"/>
<dbReference type="GO" id="GO:0005737">
    <property type="term" value="C:cytoplasm"/>
    <property type="evidence" value="ECO:0007669"/>
    <property type="project" value="InterPro"/>
</dbReference>
<dbReference type="Gene3D" id="3.40.1190.10">
    <property type="entry name" value="Mur-like, catalytic domain"/>
    <property type="match status" value="1"/>
</dbReference>
<organism evidence="7">
    <name type="scientific">hydrothermal vent metagenome</name>
    <dbReference type="NCBI Taxonomy" id="652676"/>
    <lineage>
        <taxon>unclassified sequences</taxon>
        <taxon>metagenomes</taxon>
        <taxon>ecological metagenomes</taxon>
    </lineage>
</organism>
<keyword evidence="3" id="KW-0547">Nucleotide-binding</keyword>
<dbReference type="InterPro" id="IPR018109">
    <property type="entry name" value="Folylpolyglutamate_synth_CS"/>
</dbReference>
<protein>
    <submittedName>
        <fullName evidence="7">UDP-N-acetylmuramoylalanine--D-glutamate ligase</fullName>
        <ecNumber evidence="7">6.3.2.9</ecNumber>
    </submittedName>
</protein>
<accession>A0A3B0UWU0</accession>
<sequence>MFPFKEVFTEGKSILILGFGKEGRSTFSFLSKHFPGCKVGIADQNTRIADEQINVPLHLGKNYLHALNDYDLIIKSPGIMLRGISKNTKERISSQTDLFLREFGRQTIGVTGTKGKSTTASLIHHLLKNMGKPAVLMGNIGLPAFDFIEKIDADDLIIYELSAHQLEFVHSSPHIAVLLNLFPEHLDYFGTFEKYKQAKMNIFRFQKTGDKAICSEEIPGLAGHCERAEDLRDSFRPEELLQRCGLIGEHNLN</sequence>
<dbReference type="GO" id="GO:0008764">
    <property type="term" value="F:UDP-N-acetylmuramoylalanine-D-glutamate ligase activity"/>
    <property type="evidence" value="ECO:0007669"/>
    <property type="project" value="UniProtKB-EC"/>
</dbReference>
<dbReference type="InterPro" id="IPR036565">
    <property type="entry name" value="Mur-like_cat_sf"/>
</dbReference>
<dbReference type="PROSITE" id="PS01011">
    <property type="entry name" value="FOLYLPOLYGLU_SYNT_1"/>
    <property type="match status" value="1"/>
</dbReference>
<dbReference type="SUPFAM" id="SSF51984">
    <property type="entry name" value="MurCD N-terminal domain"/>
    <property type="match status" value="1"/>
</dbReference>
<dbReference type="Gene3D" id="3.40.50.720">
    <property type="entry name" value="NAD(P)-binding Rossmann-like Domain"/>
    <property type="match status" value="1"/>
</dbReference>
<dbReference type="SUPFAM" id="SSF53623">
    <property type="entry name" value="MurD-like peptide ligases, catalytic domain"/>
    <property type="match status" value="1"/>
</dbReference>
<feature type="domain" description="Mur ligase central" evidence="6">
    <location>
        <begin position="110"/>
        <end position="217"/>
    </location>
</feature>
<dbReference type="AlphaFoldDB" id="A0A3B0UWU0"/>
<evidence type="ECO:0000256" key="1">
    <source>
        <dbReference type="ARBA" id="ARBA00022598"/>
    </source>
</evidence>
<keyword evidence="1 7" id="KW-0436">Ligase</keyword>
<feature type="non-terminal residue" evidence="7">
    <location>
        <position position="253"/>
    </location>
</feature>
<dbReference type="InterPro" id="IPR013221">
    <property type="entry name" value="Mur_ligase_cen"/>
</dbReference>
<keyword evidence="2" id="KW-0132">Cell division</keyword>
<keyword evidence="5" id="KW-0131">Cell cycle</keyword>
<dbReference type="Pfam" id="PF21799">
    <property type="entry name" value="MurD-like_N"/>
    <property type="match status" value="1"/>
</dbReference>
<dbReference type="EC" id="6.3.2.9" evidence="7"/>
<evidence type="ECO:0000256" key="5">
    <source>
        <dbReference type="ARBA" id="ARBA00023306"/>
    </source>
</evidence>
<dbReference type="Pfam" id="PF08245">
    <property type="entry name" value="Mur_ligase_M"/>
    <property type="match status" value="1"/>
</dbReference>
<evidence type="ECO:0000256" key="3">
    <source>
        <dbReference type="ARBA" id="ARBA00022741"/>
    </source>
</evidence>
<evidence type="ECO:0000313" key="7">
    <source>
        <dbReference type="EMBL" id="VAW29857.1"/>
    </source>
</evidence>
<reference evidence="7" key="1">
    <citation type="submission" date="2018-06" db="EMBL/GenBank/DDBJ databases">
        <authorList>
            <person name="Zhirakovskaya E."/>
        </authorList>
    </citation>
    <scope>NUCLEOTIDE SEQUENCE</scope>
</reference>
<dbReference type="GO" id="GO:0004326">
    <property type="term" value="F:tetrahydrofolylpolyglutamate synthase activity"/>
    <property type="evidence" value="ECO:0007669"/>
    <property type="project" value="InterPro"/>
</dbReference>
<dbReference type="InterPro" id="IPR005762">
    <property type="entry name" value="MurD"/>
</dbReference>
<dbReference type="EMBL" id="UOET01000438">
    <property type="protein sequence ID" value="VAW29857.1"/>
    <property type="molecule type" value="Genomic_DNA"/>
</dbReference>
<name>A0A3B0UWU0_9ZZZZ</name>
<dbReference type="GO" id="GO:0005524">
    <property type="term" value="F:ATP binding"/>
    <property type="evidence" value="ECO:0007669"/>
    <property type="project" value="UniProtKB-KW"/>
</dbReference>
<keyword evidence="4" id="KW-0067">ATP-binding</keyword>
<dbReference type="PANTHER" id="PTHR43692:SF1">
    <property type="entry name" value="UDP-N-ACETYLMURAMOYLALANINE--D-GLUTAMATE LIGASE"/>
    <property type="match status" value="1"/>
</dbReference>
<evidence type="ECO:0000256" key="2">
    <source>
        <dbReference type="ARBA" id="ARBA00022618"/>
    </source>
</evidence>
<dbReference type="GO" id="GO:0051301">
    <property type="term" value="P:cell division"/>
    <property type="evidence" value="ECO:0007669"/>
    <property type="project" value="UniProtKB-KW"/>
</dbReference>
<dbReference type="GO" id="GO:0008360">
    <property type="term" value="P:regulation of cell shape"/>
    <property type="evidence" value="ECO:0007669"/>
    <property type="project" value="InterPro"/>
</dbReference>
<dbReference type="PANTHER" id="PTHR43692">
    <property type="entry name" value="UDP-N-ACETYLMURAMOYLALANINE--D-GLUTAMATE LIGASE"/>
    <property type="match status" value="1"/>
</dbReference>
<evidence type="ECO:0000259" key="6">
    <source>
        <dbReference type="Pfam" id="PF08245"/>
    </source>
</evidence>
<gene>
    <name evidence="7" type="ORF">MNBD_BACTEROID07-1831</name>
</gene>
<evidence type="ECO:0000256" key="4">
    <source>
        <dbReference type="ARBA" id="ARBA00022840"/>
    </source>
</evidence>